<sequence>MRESRGRGKRDKGRAEESPDGGDNALIFALGAATGFAVSFWVAGRSMREVEAGGVRGRIREGARTMADRLRPGRLRREYSDQRELTRLEDAVLDAFLRDEILSERAIDVGAISRGIIELSGSVHNHDEAHLAMTKARRVPNVETVVNRLEVENDIARRSARVNQGEGGAMSGEWSGNVSGMGRRRQGDTEPDQRDDSQHIRETSIEHSDRREFEEEDLAHSHTIMTSRPSPHPENPTNFSEDELDNQSPYGKHAVPQEEQPQELNTLSRVGEGMNPGIALRLEQADLPVKPHQAANPVEPREDNA</sequence>
<accession>A0A6J4LYM4</accession>
<name>A0A6J4LYM4_9BACT</name>
<evidence type="ECO:0000313" key="4">
    <source>
        <dbReference type="EMBL" id="CAA9345622.1"/>
    </source>
</evidence>
<dbReference type="Gene3D" id="3.30.1340.30">
    <property type="match status" value="1"/>
</dbReference>
<dbReference type="EMBL" id="CADCTW010000158">
    <property type="protein sequence ID" value="CAA9345622.1"/>
    <property type="molecule type" value="Genomic_DNA"/>
</dbReference>
<evidence type="ECO:0000256" key="1">
    <source>
        <dbReference type="SAM" id="MobiDB-lite"/>
    </source>
</evidence>
<proteinExistence type="predicted"/>
<feature type="compositionally biased region" description="Polar residues" evidence="1">
    <location>
        <begin position="223"/>
        <end position="239"/>
    </location>
</feature>
<dbReference type="Pfam" id="PF04972">
    <property type="entry name" value="BON"/>
    <property type="match status" value="1"/>
</dbReference>
<feature type="region of interest" description="Disordered" evidence="1">
    <location>
        <begin position="1"/>
        <end position="20"/>
    </location>
</feature>
<feature type="region of interest" description="Disordered" evidence="1">
    <location>
        <begin position="160"/>
        <end position="272"/>
    </location>
</feature>
<keyword evidence="2" id="KW-1133">Transmembrane helix</keyword>
<organism evidence="4">
    <name type="scientific">uncultured Gemmatimonadota bacterium</name>
    <dbReference type="NCBI Taxonomy" id="203437"/>
    <lineage>
        <taxon>Bacteria</taxon>
        <taxon>Pseudomonadati</taxon>
        <taxon>Gemmatimonadota</taxon>
        <taxon>environmental samples</taxon>
    </lineage>
</organism>
<reference evidence="4" key="1">
    <citation type="submission" date="2020-02" db="EMBL/GenBank/DDBJ databases">
        <authorList>
            <person name="Meier V. D."/>
        </authorList>
    </citation>
    <scope>NUCLEOTIDE SEQUENCE</scope>
    <source>
        <strain evidence="4">AVDCRST_MAG68</strain>
    </source>
</reference>
<keyword evidence="2" id="KW-0812">Transmembrane</keyword>
<feature type="domain" description="BON" evidence="3">
    <location>
        <begin position="84"/>
        <end position="153"/>
    </location>
</feature>
<feature type="compositionally biased region" description="Basic and acidic residues" evidence="1">
    <location>
        <begin position="185"/>
        <end position="213"/>
    </location>
</feature>
<dbReference type="AlphaFoldDB" id="A0A6J4LYM4"/>
<evidence type="ECO:0000256" key="2">
    <source>
        <dbReference type="SAM" id="Phobius"/>
    </source>
</evidence>
<gene>
    <name evidence="4" type="ORF">AVDCRST_MAG68-3292</name>
</gene>
<keyword evidence="2" id="KW-0472">Membrane</keyword>
<feature type="transmembrane region" description="Helical" evidence="2">
    <location>
        <begin position="21"/>
        <end position="42"/>
    </location>
</feature>
<dbReference type="InterPro" id="IPR007055">
    <property type="entry name" value="BON_dom"/>
</dbReference>
<dbReference type="PROSITE" id="PS50914">
    <property type="entry name" value="BON"/>
    <property type="match status" value="1"/>
</dbReference>
<feature type="region of interest" description="Disordered" evidence="1">
    <location>
        <begin position="284"/>
        <end position="305"/>
    </location>
</feature>
<protein>
    <submittedName>
        <fullName evidence="4">PhnO protein</fullName>
    </submittedName>
</protein>
<evidence type="ECO:0000259" key="3">
    <source>
        <dbReference type="PROSITE" id="PS50914"/>
    </source>
</evidence>